<dbReference type="InterPro" id="IPR003713">
    <property type="entry name" value="FliS"/>
</dbReference>
<sequence length="122" mass="13615">MLARTKPRDAYREADFDARLMGSSRENLVLFCIEDFIQTLGALEFAEMRGDRAARSRSLTRAITALTALELGVDRTAPMADSLLQFYGGAKLLLLDSIREIDLSRIAELRQDFRDVAVAFAA</sequence>
<dbReference type="InterPro" id="IPR036584">
    <property type="entry name" value="FliS_sf"/>
</dbReference>
<evidence type="ECO:0000313" key="1">
    <source>
        <dbReference type="EMBL" id="MXO54235.1"/>
    </source>
</evidence>
<dbReference type="RefSeq" id="WP_160660997.1">
    <property type="nucleotide sequence ID" value="NZ_BAABDV010000001.1"/>
</dbReference>
<reference evidence="1 2" key="1">
    <citation type="submission" date="2019-12" db="EMBL/GenBank/DDBJ databases">
        <title>Genomic-based taxomic classification of the family Erythrobacteraceae.</title>
        <authorList>
            <person name="Xu L."/>
        </authorList>
    </citation>
    <scope>NUCLEOTIDE SEQUENCE [LARGE SCALE GENOMIC DNA]</scope>
    <source>
        <strain evidence="1 2">JCM 17468</strain>
    </source>
</reference>
<dbReference type="OrthoDB" id="7355300at2"/>
<keyword evidence="1" id="KW-0282">Flagellum</keyword>
<protein>
    <submittedName>
        <fullName evidence="1">Flagellin</fullName>
    </submittedName>
</protein>
<name>A0A844Y7V9_9SPHN</name>
<dbReference type="GO" id="GO:0044780">
    <property type="term" value="P:bacterial-type flagellum assembly"/>
    <property type="evidence" value="ECO:0007669"/>
    <property type="project" value="InterPro"/>
</dbReference>
<gene>
    <name evidence="1" type="ORF">GRI47_09475</name>
</gene>
<dbReference type="Gene3D" id="1.20.120.340">
    <property type="entry name" value="Flagellar protein FliS"/>
    <property type="match status" value="1"/>
</dbReference>
<dbReference type="SUPFAM" id="SSF101116">
    <property type="entry name" value="Flagellar export chaperone FliS"/>
    <property type="match status" value="1"/>
</dbReference>
<keyword evidence="1" id="KW-0969">Cilium</keyword>
<keyword evidence="2" id="KW-1185">Reference proteome</keyword>
<comment type="caution">
    <text evidence="1">The sequence shown here is derived from an EMBL/GenBank/DDBJ whole genome shotgun (WGS) entry which is preliminary data.</text>
</comment>
<organism evidence="1 2">
    <name type="scientific">Qipengyuania pelagi</name>
    <dbReference type="NCBI Taxonomy" id="994320"/>
    <lineage>
        <taxon>Bacteria</taxon>
        <taxon>Pseudomonadati</taxon>
        <taxon>Pseudomonadota</taxon>
        <taxon>Alphaproteobacteria</taxon>
        <taxon>Sphingomonadales</taxon>
        <taxon>Erythrobacteraceae</taxon>
        <taxon>Qipengyuania</taxon>
    </lineage>
</organism>
<keyword evidence="1" id="KW-0966">Cell projection</keyword>
<evidence type="ECO:0000313" key="2">
    <source>
        <dbReference type="Proteomes" id="UP000430272"/>
    </source>
</evidence>
<proteinExistence type="predicted"/>
<dbReference type="Proteomes" id="UP000430272">
    <property type="component" value="Unassembled WGS sequence"/>
</dbReference>
<dbReference type="Pfam" id="PF02561">
    <property type="entry name" value="FliS"/>
    <property type="match status" value="1"/>
</dbReference>
<dbReference type="AlphaFoldDB" id="A0A844Y7V9"/>
<dbReference type="EMBL" id="WTYD01000001">
    <property type="protein sequence ID" value="MXO54235.1"/>
    <property type="molecule type" value="Genomic_DNA"/>
</dbReference>
<accession>A0A844Y7V9</accession>